<dbReference type="Gene3D" id="3.40.1160.10">
    <property type="entry name" value="Acetylglutamate kinase-like"/>
    <property type="match status" value="1"/>
</dbReference>
<evidence type="ECO:0000256" key="11">
    <source>
        <dbReference type="PIRSR" id="PIRSR016496-2"/>
    </source>
</evidence>
<feature type="site" description="Transition state stabilizer" evidence="11">
    <location>
        <position position="17"/>
    </location>
</feature>
<proteinExistence type="inferred from homology"/>
<dbReference type="InterPro" id="IPR001048">
    <property type="entry name" value="Asp/Glu/Uridylate_kinase"/>
</dbReference>
<evidence type="ECO:0000313" key="13">
    <source>
        <dbReference type="EMBL" id="RWX73554.1"/>
    </source>
</evidence>
<evidence type="ECO:0000313" key="14">
    <source>
        <dbReference type="Proteomes" id="UP000288215"/>
    </source>
</evidence>
<dbReference type="InterPro" id="IPR036393">
    <property type="entry name" value="AceGlu_kinase-like_sf"/>
</dbReference>
<dbReference type="GO" id="GO:0005829">
    <property type="term" value="C:cytosol"/>
    <property type="evidence" value="ECO:0007669"/>
    <property type="project" value="TreeGrafter"/>
</dbReference>
<name>A0A444L7L7_METS7</name>
<keyword evidence="7 10" id="KW-0067">ATP-binding</keyword>
<protein>
    <recommendedName>
        <fullName evidence="3">Isopentenyl phosphate kinase</fullName>
        <ecNumber evidence="2">2.7.4.26</ecNumber>
    </recommendedName>
</protein>
<comment type="caution">
    <text evidence="13">The sequence shown here is derived from an EMBL/GenBank/DDBJ whole genome shotgun (WGS) entry which is preliminary data.</text>
</comment>
<dbReference type="GO" id="GO:0102043">
    <property type="term" value="F:isopentenyl phosphate kinase activity"/>
    <property type="evidence" value="ECO:0007669"/>
    <property type="project" value="UniProtKB-EC"/>
</dbReference>
<evidence type="ECO:0000256" key="4">
    <source>
        <dbReference type="ARBA" id="ARBA00022679"/>
    </source>
</evidence>
<dbReference type="PANTHER" id="PTHR43654:SF1">
    <property type="entry name" value="ISOPENTENYL PHOSPHATE KINASE"/>
    <property type="match status" value="1"/>
</dbReference>
<comment type="similarity">
    <text evidence="1">Belongs to the isopentenyl phosphate kinase family.</text>
</comment>
<organism evidence="13 14">
    <name type="scientific">Methanosuratincola subterraneus</name>
    <dbReference type="NCBI Taxonomy" id="2593994"/>
    <lineage>
        <taxon>Archaea</taxon>
        <taxon>Thermoproteota</taxon>
        <taxon>Methanosuratincolia</taxon>
        <taxon>Candidatus Methanomethylicales</taxon>
        <taxon>Candidatus Methanomethylicaceae</taxon>
        <taxon>Candidatus Methanosuratincola (ex Vanwonterghem et al. 2016)</taxon>
    </lineage>
</organism>
<dbReference type="PIRSF" id="PIRSF016496">
    <property type="entry name" value="Kin_FomA"/>
    <property type="match status" value="1"/>
</dbReference>
<evidence type="ECO:0000256" key="6">
    <source>
        <dbReference type="ARBA" id="ARBA00022777"/>
    </source>
</evidence>
<evidence type="ECO:0000256" key="2">
    <source>
        <dbReference type="ARBA" id="ARBA00012908"/>
    </source>
</evidence>
<dbReference type="EMBL" id="RXGA01000003">
    <property type="protein sequence ID" value="RWX73554.1"/>
    <property type="molecule type" value="Genomic_DNA"/>
</dbReference>
<evidence type="ECO:0000256" key="8">
    <source>
        <dbReference type="ARBA" id="ARBA00023229"/>
    </source>
</evidence>
<keyword evidence="4" id="KW-0808">Transferase</keyword>
<keyword evidence="5 10" id="KW-0547">Nucleotide-binding</keyword>
<evidence type="ECO:0000256" key="5">
    <source>
        <dbReference type="ARBA" id="ARBA00022741"/>
    </source>
</evidence>
<dbReference type="AlphaFoldDB" id="A0A444L7L7"/>
<dbReference type="Pfam" id="PF00696">
    <property type="entry name" value="AA_kinase"/>
    <property type="match status" value="1"/>
</dbReference>
<feature type="binding site" evidence="10">
    <location>
        <position position="51"/>
    </location>
    <ligand>
        <name>ATP</name>
        <dbReference type="ChEBI" id="CHEBI:30616"/>
    </ligand>
</feature>
<evidence type="ECO:0000256" key="7">
    <source>
        <dbReference type="ARBA" id="ARBA00022840"/>
    </source>
</evidence>
<feature type="binding site" evidence="10">
    <location>
        <position position="50"/>
    </location>
    <ligand>
        <name>substrate</name>
    </ligand>
</feature>
<feature type="binding site" evidence="10">
    <location>
        <begin position="8"/>
        <end position="12"/>
    </location>
    <ligand>
        <name>ATP</name>
        <dbReference type="ChEBI" id="CHEBI:30616"/>
    </ligand>
</feature>
<evidence type="ECO:0000256" key="1">
    <source>
        <dbReference type="ARBA" id="ARBA00010540"/>
    </source>
</evidence>
<dbReference type="GO" id="GO:0016114">
    <property type="term" value="P:terpenoid biosynthetic process"/>
    <property type="evidence" value="ECO:0007669"/>
    <property type="project" value="TreeGrafter"/>
</dbReference>
<dbReference type="GO" id="GO:0016301">
    <property type="term" value="F:kinase activity"/>
    <property type="evidence" value="ECO:0007669"/>
    <property type="project" value="UniProtKB-KW"/>
</dbReference>
<gene>
    <name evidence="13" type="ORF">Metus_1528</name>
</gene>
<dbReference type="PANTHER" id="PTHR43654">
    <property type="entry name" value="GLUTAMATE 5-KINASE"/>
    <property type="match status" value="1"/>
</dbReference>
<evidence type="ECO:0000259" key="12">
    <source>
        <dbReference type="Pfam" id="PF00696"/>
    </source>
</evidence>
<feature type="binding site" evidence="10">
    <location>
        <position position="215"/>
    </location>
    <ligand>
        <name>ATP</name>
        <dbReference type="ChEBI" id="CHEBI:30616"/>
    </ligand>
</feature>
<accession>A0A444L7L7</accession>
<feature type="binding site" evidence="10">
    <location>
        <position position="211"/>
    </location>
    <ligand>
        <name>ATP</name>
        <dbReference type="ChEBI" id="CHEBI:30616"/>
    </ligand>
</feature>
<dbReference type="EC" id="2.7.4.26" evidence="2"/>
<sequence>MKADLVIKLGGSAITQKDTPYAPKLDVIDRIAEEFAHSWKGVRVLLVHGGGSFGHRAAMKYIDGSGRLKDPRGIAETRHAMHRLTSLLAESFLGKGVPFFAVDPSACFFEESDMEPRLGYSLKPVELALSAGLLPSLGGDVVLSSQGHGRILSGDTIARILALASSAGLLAFGTDVDGYLEDGKPLRRIDRGKLKEIIASTKARANDVTGGMAGKLGEVGEYLSSGGNRALIFNATRPGAIASLLRGEEVEGTYID</sequence>
<comment type="catalytic activity">
    <reaction evidence="9">
        <text>isopentenyl phosphate + ATP = isopentenyl diphosphate + ADP</text>
        <dbReference type="Rhea" id="RHEA:33963"/>
        <dbReference type="ChEBI" id="CHEBI:30616"/>
        <dbReference type="ChEBI" id="CHEBI:65078"/>
        <dbReference type="ChEBI" id="CHEBI:128769"/>
        <dbReference type="ChEBI" id="CHEBI:456216"/>
        <dbReference type="EC" id="2.7.4.26"/>
    </reaction>
</comment>
<feature type="binding site" evidence="10">
    <location>
        <position position="175"/>
    </location>
    <ligand>
        <name>ATP</name>
        <dbReference type="ChEBI" id="CHEBI:30616"/>
    </ligand>
</feature>
<dbReference type="CDD" id="cd04241">
    <property type="entry name" value="AAK_FomA-like"/>
    <property type="match status" value="1"/>
</dbReference>
<evidence type="ECO:0000256" key="3">
    <source>
        <dbReference type="ARBA" id="ARBA00017267"/>
    </source>
</evidence>
<feature type="binding site" evidence="10">
    <location>
        <position position="55"/>
    </location>
    <ligand>
        <name>substrate</name>
    </ligand>
</feature>
<dbReference type="NCBIfam" id="NF040647">
    <property type="entry name" value="IPPK_Arch"/>
    <property type="match status" value="1"/>
</dbReference>
<keyword evidence="6 13" id="KW-0418">Kinase</keyword>
<keyword evidence="8" id="KW-0414">Isoprene biosynthesis</keyword>
<feature type="domain" description="Aspartate/glutamate/uridylate kinase" evidence="12">
    <location>
        <begin position="5"/>
        <end position="234"/>
    </location>
</feature>
<dbReference type="Proteomes" id="UP000288215">
    <property type="component" value="Unassembled WGS sequence"/>
</dbReference>
<evidence type="ECO:0000256" key="10">
    <source>
        <dbReference type="PIRSR" id="PIRSR016496-1"/>
    </source>
</evidence>
<dbReference type="GO" id="GO:0005524">
    <property type="term" value="F:ATP binding"/>
    <property type="evidence" value="ECO:0007669"/>
    <property type="project" value="UniProtKB-KW"/>
</dbReference>
<dbReference type="SUPFAM" id="SSF53633">
    <property type="entry name" value="Carbamate kinase-like"/>
    <property type="match status" value="1"/>
</dbReference>
<reference evidence="13 14" key="1">
    <citation type="submission" date="2018-12" db="EMBL/GenBank/DDBJ databases">
        <title>The complete genome of the methanogenic archaea of the candidate phylum Verstraetearchaeota, obtained from the metagenome of underground thermal water.</title>
        <authorList>
            <person name="Kadnikov V.V."/>
            <person name="Mardanov A.V."/>
            <person name="Beletsky A.V."/>
            <person name="Karnachuk O.V."/>
            <person name="Ravin N.V."/>
        </authorList>
    </citation>
    <scope>NUCLEOTIDE SEQUENCE [LARGE SCALE GENOMIC DNA]</scope>
    <source>
        <strain evidence="13">Ch88</strain>
    </source>
</reference>
<dbReference type="InterPro" id="IPR024192">
    <property type="entry name" value="Fosfomycin_R_FomA-type"/>
</dbReference>
<evidence type="ECO:0000256" key="9">
    <source>
        <dbReference type="ARBA" id="ARBA00049063"/>
    </source>
</evidence>
<feature type="binding site" evidence="10">
    <location>
        <position position="154"/>
    </location>
    <ligand>
        <name>substrate</name>
    </ligand>
</feature>